<evidence type="ECO:0000256" key="6">
    <source>
        <dbReference type="RuleBase" id="RU003811"/>
    </source>
</evidence>
<dbReference type="PANTHER" id="PTHR23090">
    <property type="entry name" value="NH 3 /GLUTAMINE-DEPENDENT NAD + SYNTHETASE"/>
    <property type="match status" value="1"/>
</dbReference>
<evidence type="ECO:0000256" key="8">
    <source>
        <dbReference type="SAM" id="MobiDB-lite"/>
    </source>
</evidence>
<keyword evidence="4 6" id="KW-0067">ATP-binding</keyword>
<comment type="catalytic activity">
    <reaction evidence="7">
        <text>deamido-NAD(+) + NH4(+) + ATP = AMP + diphosphate + NAD(+) + H(+)</text>
        <dbReference type="Rhea" id="RHEA:21188"/>
        <dbReference type="ChEBI" id="CHEBI:15378"/>
        <dbReference type="ChEBI" id="CHEBI:28938"/>
        <dbReference type="ChEBI" id="CHEBI:30616"/>
        <dbReference type="ChEBI" id="CHEBI:33019"/>
        <dbReference type="ChEBI" id="CHEBI:57540"/>
        <dbReference type="ChEBI" id="CHEBI:58437"/>
        <dbReference type="ChEBI" id="CHEBI:456215"/>
        <dbReference type="EC" id="6.3.1.5"/>
    </reaction>
</comment>
<dbReference type="NCBIfam" id="NF010587">
    <property type="entry name" value="PRK13980.1"/>
    <property type="match status" value="1"/>
</dbReference>
<proteinExistence type="inferred from homology"/>
<feature type="region of interest" description="Disordered" evidence="8">
    <location>
        <begin position="537"/>
        <end position="564"/>
    </location>
</feature>
<feature type="domain" description="NAD/GMP synthase" evidence="9">
    <location>
        <begin position="26"/>
        <end position="272"/>
    </location>
</feature>
<dbReference type="GeneID" id="81126890"/>
<dbReference type="InterPro" id="IPR014729">
    <property type="entry name" value="Rossmann-like_a/b/a_fold"/>
</dbReference>
<evidence type="ECO:0000313" key="11">
    <source>
        <dbReference type="Proteomes" id="UP001596461"/>
    </source>
</evidence>
<keyword evidence="2 6" id="KW-0436">Ligase</keyword>
<name>A0ABD5W9E4_9EURY</name>
<dbReference type="NCBIfam" id="TIGR00552">
    <property type="entry name" value="nadE"/>
    <property type="match status" value="2"/>
</dbReference>
<dbReference type="RefSeq" id="WP_284033598.1">
    <property type="nucleotide sequence ID" value="NZ_CP126155.1"/>
</dbReference>
<evidence type="ECO:0000256" key="5">
    <source>
        <dbReference type="ARBA" id="ARBA00023027"/>
    </source>
</evidence>
<comment type="similarity">
    <text evidence="6">Belongs to the NAD synthetase family.</text>
</comment>
<dbReference type="CDD" id="cd00553">
    <property type="entry name" value="NAD_synthase"/>
    <property type="match status" value="2"/>
</dbReference>
<reference evidence="10 11" key="1">
    <citation type="journal article" date="2019" name="Int. J. Syst. Evol. Microbiol.">
        <title>The Global Catalogue of Microorganisms (GCM) 10K type strain sequencing project: providing services to taxonomists for standard genome sequencing and annotation.</title>
        <authorList>
            <consortium name="The Broad Institute Genomics Platform"/>
            <consortium name="The Broad Institute Genome Sequencing Center for Infectious Disease"/>
            <person name="Wu L."/>
            <person name="Ma J."/>
        </authorList>
    </citation>
    <scope>NUCLEOTIDE SEQUENCE [LARGE SCALE GENOMIC DNA]</scope>
    <source>
        <strain evidence="10 11">DT31</strain>
    </source>
</reference>
<keyword evidence="5 6" id="KW-0520">NAD</keyword>
<dbReference type="EC" id="6.3.1.5" evidence="7"/>
<evidence type="ECO:0000256" key="3">
    <source>
        <dbReference type="ARBA" id="ARBA00022741"/>
    </source>
</evidence>
<dbReference type="PANTHER" id="PTHR23090:SF9">
    <property type="entry name" value="GLUTAMINE-DEPENDENT NAD(+) SYNTHETASE"/>
    <property type="match status" value="1"/>
</dbReference>
<evidence type="ECO:0000256" key="4">
    <source>
        <dbReference type="ARBA" id="ARBA00022840"/>
    </source>
</evidence>
<dbReference type="Gene3D" id="3.40.50.620">
    <property type="entry name" value="HUPs"/>
    <property type="match status" value="2"/>
</dbReference>
<organism evidence="10 11">
    <name type="scientific">Halobaculum lipolyticum</name>
    <dbReference type="NCBI Taxonomy" id="3032001"/>
    <lineage>
        <taxon>Archaea</taxon>
        <taxon>Methanobacteriati</taxon>
        <taxon>Methanobacteriota</taxon>
        <taxon>Stenosarchaea group</taxon>
        <taxon>Halobacteria</taxon>
        <taxon>Halobacteriales</taxon>
        <taxon>Haloferacaceae</taxon>
        <taxon>Halobaculum</taxon>
    </lineage>
</organism>
<dbReference type="GO" id="GO:0005524">
    <property type="term" value="F:ATP binding"/>
    <property type="evidence" value="ECO:0007669"/>
    <property type="project" value="UniProtKB-KW"/>
</dbReference>
<gene>
    <name evidence="10" type="ORF">ACFQL9_02985</name>
</gene>
<feature type="domain" description="NAD/GMP synthase" evidence="9">
    <location>
        <begin position="301"/>
        <end position="544"/>
    </location>
</feature>
<dbReference type="GO" id="GO:0008795">
    <property type="term" value="F:NAD+ synthase activity"/>
    <property type="evidence" value="ECO:0007669"/>
    <property type="project" value="UniProtKB-EC"/>
</dbReference>
<keyword evidence="3 6" id="KW-0547">Nucleotide-binding</keyword>
<dbReference type="GO" id="GO:0009435">
    <property type="term" value="P:NAD+ biosynthetic process"/>
    <property type="evidence" value="ECO:0007669"/>
    <property type="project" value="UniProtKB-ARBA"/>
</dbReference>
<accession>A0ABD5W9E4</accession>
<dbReference type="Pfam" id="PF02540">
    <property type="entry name" value="NAD_synthase"/>
    <property type="match status" value="2"/>
</dbReference>
<evidence type="ECO:0000256" key="1">
    <source>
        <dbReference type="ARBA" id="ARBA00004790"/>
    </source>
</evidence>
<evidence type="ECO:0000313" key="10">
    <source>
        <dbReference type="EMBL" id="MFC7068592.1"/>
    </source>
</evidence>
<sequence>MAIGRHDAAEAPRRVDRRLPPEELFERSVRLVRDTVDGAEADGAVVALSGGVDSATTAALAVEALGAGNVFALLMPTADTPEGDTVDAREWARTLGIDHATVALDPAMEVFKRHVAPRIAPAGDEYAAGNLAARLRMACAYFVANTTDRLVVGTANRTERMLGYFTKYGDGGVDLLPLGEYDKGEVRSLAAHLGVPERIRAKPPSAGFWRGQTDEADLGATYPTLDRVVAALVDDAGGRVTAATTERLGTDAGTVAEQAARLARTGHKRERPPTPPRPLPGADDPVALATAGDRLATAHDDVTRFVGDYVDGAGAEGVVVPLSGGLDSSVAAALAVEALGPDRVYAVHLPCHKAVDIDTPDPESVAADLGIEFDRVNVRPLVTELESQLPHEITKRAGVRELANLVARVRMASAYYVANTATDLVVGTTDRSDLLLGDVTKYGDGAGDLLPLGGLYRSEVAALGRRLGLADGVVDQPATVEFAAGRLAETEHGASYDTIDRVLDRLVDRDIGIARTAAELELEPALVRRFAGAHVDSKHKRSLPPTTEEAAGPGPFHELELKFE</sequence>
<dbReference type="Proteomes" id="UP001596461">
    <property type="component" value="Unassembled WGS sequence"/>
</dbReference>
<comment type="caution">
    <text evidence="10">The sequence shown here is derived from an EMBL/GenBank/DDBJ whole genome shotgun (WGS) entry which is preliminary data.</text>
</comment>
<evidence type="ECO:0000256" key="2">
    <source>
        <dbReference type="ARBA" id="ARBA00022598"/>
    </source>
</evidence>
<dbReference type="InterPro" id="IPR022310">
    <property type="entry name" value="NAD/GMP_synthase"/>
</dbReference>
<evidence type="ECO:0000256" key="7">
    <source>
        <dbReference type="RuleBase" id="RU003812"/>
    </source>
</evidence>
<dbReference type="InterPro" id="IPR003694">
    <property type="entry name" value="NAD_synthase"/>
</dbReference>
<dbReference type="EMBL" id="JBHTAH010000002">
    <property type="protein sequence ID" value="MFC7068592.1"/>
    <property type="molecule type" value="Genomic_DNA"/>
</dbReference>
<dbReference type="SUPFAM" id="SSF52402">
    <property type="entry name" value="Adenine nucleotide alpha hydrolases-like"/>
    <property type="match status" value="2"/>
</dbReference>
<comment type="pathway">
    <text evidence="1">Cofactor biosynthesis; NAD(+) biosynthesis.</text>
</comment>
<feature type="region of interest" description="Disordered" evidence="8">
    <location>
        <begin position="261"/>
        <end position="283"/>
    </location>
</feature>
<protein>
    <recommendedName>
        <fullName evidence="7">NH(3)-dependent NAD(+) synthetase</fullName>
        <ecNumber evidence="7">6.3.1.5</ecNumber>
    </recommendedName>
</protein>
<keyword evidence="11" id="KW-1185">Reference proteome</keyword>
<dbReference type="AlphaFoldDB" id="A0ABD5W9E4"/>
<evidence type="ECO:0000259" key="9">
    <source>
        <dbReference type="Pfam" id="PF02540"/>
    </source>
</evidence>